<dbReference type="Pfam" id="PF14225">
    <property type="entry name" value="MOR2-PAG1_C"/>
    <property type="match status" value="1"/>
</dbReference>
<accession>A0ABY8EQH3</accession>
<feature type="domain" description="Rhodanese" evidence="2">
    <location>
        <begin position="1734"/>
        <end position="1778"/>
    </location>
</feature>
<dbReference type="InterPro" id="IPR016024">
    <property type="entry name" value="ARM-type_fold"/>
</dbReference>
<evidence type="ECO:0000256" key="1">
    <source>
        <dbReference type="SAM" id="MobiDB-lite"/>
    </source>
</evidence>
<dbReference type="Proteomes" id="UP000818624">
    <property type="component" value="Chromosome 1"/>
</dbReference>
<dbReference type="SUPFAM" id="SSF48371">
    <property type="entry name" value="ARM repeat"/>
    <property type="match status" value="1"/>
</dbReference>
<sequence>MARHSPVPVMESLLAWRAAAMDAPVAALGVAAAPTASPAPSAASMRRRGSDAGSGAPSGALDDALARRKALAVTYLVSRALLHAVPERVGAGDDAEALCPDALIGTLFHMLHLCSMDRANERVALAQLHATLQQQCFDTVARVLGAFSRLRLAALGDQFTQILRQSSAMSASRDHELLTEAAILGMRYVRIAVYPMEQFEEGAELVAALAQFFAHSHGYRIKRAFARVLCALLLPVASTASAERHHPTWEAALHALLPKAQQMAARARYWSVAQPLWTAALCAAPPEVLLAQWAACLDTAQARVKDRGARPVALQCATQLLHAYLFHCHEGTNATHKRLDAFFAQLLTPQSGGIAPSDAHLEPNVAQLHYVLFRQFEYGRDKVLELLRHTVFQDRAVVHQPELLQPTRMRIAIRAVWRTAQCYATGEAPPFPHAGAAEAADAAARDVRLDAGAAPAYPSAAVGAAYAAFFEVMGQIALIADYQVKDTSVFDTRTHVARGTALPSVPGDRSALDREQFVVRTHVHGAFTVVYAREQQAYLDLLRACFDAWPLCASPALALPTMLTTLFRAQYSAEPALQRASAAALLRIARQSNERAHSVVRAYLRWAIRQDGFVWELVPHAETLLPKLTQTVGLFIDLLDVWWMQRRYDDAPDPALDTLDEIEGCAVYLLCAPSVALRQQALTVLRLLAVLHDEGAPRPLPAAPRRIVHLLEGARGAFLAPEHPELSASQRARVARWDAAAPLSALCTAGDAASQALWQHALPALLEAFAARMPASATAFYLHVLARVKALDAVLGSPRTRAHATPFARRCWRTYTAALCAATALDTPDVPRADVVPLLVPYLGTEDAELRDAAAHALGYTQPAAYVTLLAALQAAAPPVHEETRLTPARVQTARVVYLTSPRMPLAAVDARAARLVGAWVQDTLTFLQARAGLPTVELCALRRYFAATVGHYYGALGADAPHYLPSALRVELFTLLDDWHSVQDAQRLAAQLSAAAEQCADARQKERVIVQQRHELHLLAAHAERAMAALCAGPLVDAPHTPLAVPRVVAWVRACLSHADAATRAVGAEALRALLRHNGAHPALLAAVVAQSFADVGVRAAPRTFFAVLAPCYVDGAVRLADAPALALALVHVGHVDADVRAHAVAALDTAAAALGADACVAPYAVRATSAHPGAYLAAQHALAHALAARTPRAGVAEVLARHLADVPPDAHAAVLEVLAPWVHGVATHPAPHALLTQLATLTHTHGDAYPLAVRALWAQALGAADGERVAHYAFDLALALASADGVVLAQRIVACADAPEVRASMCAALCTHLRPDAAAGADRPALPPDALAPLAALRGGTHVPHLALAPPLAALLLLSECVGADAAALLPHLPVLLHALCTHLDGLPPALHAPYAAAADQVVRAIAEARGDARASAPALRTAQTALHAALHATHATDAVVDALCTLATPMCAQLRDAWAAEALHWASAAAPSPLACRSLQVLRVLHVPLHAGMLAELLARLAACAAPDAHAEAYTPELLRTLHAALLDTPPHALHADVVAALGASAAAAATTPHEDTFASVVALLHTLLDRPDSARATLGARPAHYDRATPSVACVLLRGLRSATLCDATLALLARVIALEDTVPADEVATVLVATLPWSMQACDARSAGSVRAADARAIDPACVAALGEALAHAAERVHRADVARVAHSIARARFRSADELARQAAACAAALCVRHEALGAALVVRLCDVLYCACEWVARQALRALAALLDALRAQQADGGVRALGARVLDPVLAQLATPLAPLALDVLDRPALASPAEDGAQDDERLGAPSASGWGVANARLEAARTQHNLYAVADAFDGALRAAGADDAQHTRDDADELGALAVQLDDLATFFGQDDAGAPLVHPHTEHVAKILARSTYRARDSMLFAAAPPPLDAVLRDVYADDAASAATPPTTPPPPARTPSPQGSDWSG</sequence>
<gene>
    <name evidence="3" type="primary">TAO3</name>
    <name evidence="3" type="ORF">GLX27_001260</name>
</gene>
<dbReference type="Pfam" id="PF14222">
    <property type="entry name" value="MOR2-PAG1_N"/>
    <property type="match status" value="1"/>
</dbReference>
<dbReference type="PANTHER" id="PTHR12295:SF30">
    <property type="entry name" value="PROTEIN FURRY"/>
    <property type="match status" value="1"/>
</dbReference>
<dbReference type="InterPro" id="IPR029473">
    <property type="entry name" value="MOR2-PAG1_mid"/>
</dbReference>
<reference evidence="3 4" key="1">
    <citation type="journal article" date="2020" name="Elife">
        <title>Loss of centromere function drives karyotype evolution in closely related Malassezia species.</title>
        <authorList>
            <person name="Sankaranarayanan S.R."/>
            <person name="Ianiri G."/>
            <person name="Coelho M.A."/>
            <person name="Reza M.H."/>
            <person name="Thimmappa B.C."/>
            <person name="Ganguly P."/>
            <person name="Vadnala R.N."/>
            <person name="Sun S."/>
            <person name="Siddharthan R."/>
            <person name="Tellgren-Roth C."/>
            <person name="Dawson T.L."/>
            <person name="Heitman J."/>
            <person name="Sanyal K."/>
        </authorList>
    </citation>
    <scope>NUCLEOTIDE SEQUENCE [LARGE SCALE GENOMIC DNA]</scope>
    <source>
        <strain evidence="3">CBS14141</strain>
    </source>
</reference>
<dbReference type="Pfam" id="PF14228">
    <property type="entry name" value="MOR2-PAG1_mid"/>
    <property type="match status" value="2"/>
</dbReference>
<dbReference type="InterPro" id="IPR039867">
    <property type="entry name" value="Furry/Tao3/Mor2"/>
</dbReference>
<proteinExistence type="predicted"/>
<feature type="compositionally biased region" description="Pro residues" evidence="1">
    <location>
        <begin position="1939"/>
        <end position="1948"/>
    </location>
</feature>
<evidence type="ECO:0000313" key="4">
    <source>
        <dbReference type="Proteomes" id="UP000818624"/>
    </source>
</evidence>
<dbReference type="InterPro" id="IPR001763">
    <property type="entry name" value="Rhodanese-like_dom"/>
</dbReference>
<dbReference type="PROSITE" id="PS50206">
    <property type="entry name" value="RHODANESE_3"/>
    <property type="match status" value="1"/>
</dbReference>
<feature type="region of interest" description="Disordered" evidence="1">
    <location>
        <begin position="36"/>
        <end position="58"/>
    </location>
</feature>
<evidence type="ECO:0000313" key="3">
    <source>
        <dbReference type="EMBL" id="WFD46623.1"/>
    </source>
</evidence>
<name>A0ABY8EQH3_MALFU</name>
<organism evidence="3 4">
    <name type="scientific">Malassezia furfur</name>
    <name type="common">Pityriasis versicolor infection agent</name>
    <name type="synonym">Pityrosporum furfur</name>
    <dbReference type="NCBI Taxonomy" id="55194"/>
    <lineage>
        <taxon>Eukaryota</taxon>
        <taxon>Fungi</taxon>
        <taxon>Dikarya</taxon>
        <taxon>Basidiomycota</taxon>
        <taxon>Ustilaginomycotina</taxon>
        <taxon>Malasseziomycetes</taxon>
        <taxon>Malasseziales</taxon>
        <taxon>Malasseziaceae</taxon>
        <taxon>Malassezia</taxon>
    </lineage>
</organism>
<evidence type="ECO:0000259" key="2">
    <source>
        <dbReference type="PROSITE" id="PS50206"/>
    </source>
</evidence>
<dbReference type="PANTHER" id="PTHR12295">
    <property type="entry name" value="FURRY-RELATED"/>
    <property type="match status" value="1"/>
</dbReference>
<feature type="region of interest" description="Disordered" evidence="1">
    <location>
        <begin position="1931"/>
        <end position="1958"/>
    </location>
</feature>
<protein>
    <submittedName>
        <fullName evidence="3">Cell morphogenesis protein PAG1</fullName>
    </submittedName>
</protein>
<dbReference type="EMBL" id="CP046234">
    <property type="protein sequence ID" value="WFD46623.1"/>
    <property type="molecule type" value="Genomic_DNA"/>
</dbReference>
<keyword evidence="4" id="KW-1185">Reference proteome</keyword>
<dbReference type="InterPro" id="IPR025481">
    <property type="entry name" value="Cell_Morphogen_C"/>
</dbReference>
<dbReference type="InterPro" id="IPR025614">
    <property type="entry name" value="Cell_morpho_N"/>
</dbReference>